<dbReference type="InterPro" id="IPR052337">
    <property type="entry name" value="SAT4-like"/>
</dbReference>
<reference evidence="9" key="1">
    <citation type="submission" date="2023-06" db="EMBL/GenBank/DDBJ databases">
        <title>Conoideocrella luteorostrata (Hypocreales: Clavicipitaceae), a potential biocontrol fungus for elongate hemlock scale in United States Christmas tree production areas.</title>
        <authorList>
            <person name="Barrett H."/>
            <person name="Lovett B."/>
            <person name="Macias A.M."/>
            <person name="Stajich J.E."/>
            <person name="Kasson M.T."/>
        </authorList>
    </citation>
    <scope>NUCLEOTIDE SEQUENCE</scope>
    <source>
        <strain evidence="9">ARSEF 14590</strain>
    </source>
</reference>
<keyword evidence="10" id="KW-1185">Reference proteome</keyword>
<dbReference type="EMBL" id="JASWJB010000042">
    <property type="protein sequence ID" value="KAK2606344.1"/>
    <property type="molecule type" value="Genomic_DNA"/>
</dbReference>
<dbReference type="GO" id="GO:0016020">
    <property type="term" value="C:membrane"/>
    <property type="evidence" value="ECO:0007669"/>
    <property type="project" value="UniProtKB-SubCell"/>
</dbReference>
<evidence type="ECO:0000256" key="1">
    <source>
        <dbReference type="ARBA" id="ARBA00004141"/>
    </source>
</evidence>
<feature type="region of interest" description="Disordered" evidence="6">
    <location>
        <begin position="330"/>
        <end position="373"/>
    </location>
</feature>
<keyword evidence="3 7" id="KW-1133">Transmembrane helix</keyword>
<dbReference type="PANTHER" id="PTHR33048:SF47">
    <property type="entry name" value="INTEGRAL MEMBRANE PROTEIN-RELATED"/>
    <property type="match status" value="1"/>
</dbReference>
<accession>A0AAJ0CTL6</accession>
<dbReference type="InterPro" id="IPR049326">
    <property type="entry name" value="Rhodopsin_dom_fungi"/>
</dbReference>
<feature type="transmembrane region" description="Helical" evidence="7">
    <location>
        <begin position="80"/>
        <end position="100"/>
    </location>
</feature>
<feature type="domain" description="Rhodopsin" evidence="8">
    <location>
        <begin position="72"/>
        <end position="302"/>
    </location>
</feature>
<proteinExistence type="inferred from homology"/>
<evidence type="ECO:0000256" key="2">
    <source>
        <dbReference type="ARBA" id="ARBA00022692"/>
    </source>
</evidence>
<dbReference type="Pfam" id="PF20684">
    <property type="entry name" value="Fung_rhodopsin"/>
    <property type="match status" value="1"/>
</dbReference>
<sequence length="388" mass="42664">MASDPALPAGLDPNKVPAASLPTPPPENWAGLGSGPELHTTTVVMFAILAPIAIFSVGLRFHWSWRTRGSPGGGINAADWCSLGALVLTLCQESIIMTLGDYQRHQWDMPLAKMLIPSFYKRTYAQYVIAWPAISLAKLSILLLYLRIFRMNKTLRMAIWGGVALICVAYLPNIAVSSYFCAARVGEAWGPVVGLRCADRGSLKWLIASAALSVLLDFYILVLPIPQIMSLKMSVRRRLGVCLIFFTAFFACTCAILTLVYRIQLEHAQDTLWPGAQLWITNLVENFVAIIVSSVPGVSSWLTRVLMPSQFYSRISSFLSGSSRSAFSQTQSQTSDMMASDQTNNNYPMRNYAQHDPESQSSLTGPRKLDGSGGIQIKQTYTVLTGRP</sequence>
<evidence type="ECO:0000259" key="8">
    <source>
        <dbReference type="Pfam" id="PF20684"/>
    </source>
</evidence>
<name>A0AAJ0CTL6_9HYPO</name>
<dbReference type="PANTHER" id="PTHR33048">
    <property type="entry name" value="PTH11-LIKE INTEGRAL MEMBRANE PROTEIN (AFU_ORTHOLOGUE AFUA_5G11245)"/>
    <property type="match status" value="1"/>
</dbReference>
<feature type="region of interest" description="Disordered" evidence="6">
    <location>
        <begin position="1"/>
        <end position="27"/>
    </location>
</feature>
<comment type="caution">
    <text evidence="9">The sequence shown here is derived from an EMBL/GenBank/DDBJ whole genome shotgun (WGS) entry which is preliminary data.</text>
</comment>
<evidence type="ECO:0000313" key="10">
    <source>
        <dbReference type="Proteomes" id="UP001251528"/>
    </source>
</evidence>
<evidence type="ECO:0000256" key="4">
    <source>
        <dbReference type="ARBA" id="ARBA00023136"/>
    </source>
</evidence>
<evidence type="ECO:0000256" key="7">
    <source>
        <dbReference type="SAM" id="Phobius"/>
    </source>
</evidence>
<keyword evidence="2 7" id="KW-0812">Transmembrane</keyword>
<evidence type="ECO:0000256" key="5">
    <source>
        <dbReference type="ARBA" id="ARBA00038359"/>
    </source>
</evidence>
<comment type="subcellular location">
    <subcellularLocation>
        <location evidence="1">Membrane</location>
        <topology evidence="1">Multi-pass membrane protein</topology>
    </subcellularLocation>
</comment>
<feature type="transmembrane region" description="Helical" evidence="7">
    <location>
        <begin position="238"/>
        <end position="263"/>
    </location>
</feature>
<feature type="transmembrane region" description="Helical" evidence="7">
    <location>
        <begin position="205"/>
        <end position="226"/>
    </location>
</feature>
<dbReference type="Proteomes" id="UP001251528">
    <property type="component" value="Unassembled WGS sequence"/>
</dbReference>
<feature type="compositionally biased region" description="Polar residues" evidence="6">
    <location>
        <begin position="330"/>
        <end position="348"/>
    </location>
</feature>
<feature type="transmembrane region" description="Helical" evidence="7">
    <location>
        <begin position="283"/>
        <end position="307"/>
    </location>
</feature>
<evidence type="ECO:0000256" key="3">
    <source>
        <dbReference type="ARBA" id="ARBA00022989"/>
    </source>
</evidence>
<evidence type="ECO:0000256" key="6">
    <source>
        <dbReference type="SAM" id="MobiDB-lite"/>
    </source>
</evidence>
<feature type="transmembrane region" description="Helical" evidence="7">
    <location>
        <begin position="124"/>
        <end position="146"/>
    </location>
</feature>
<feature type="transmembrane region" description="Helical" evidence="7">
    <location>
        <begin position="38"/>
        <end position="59"/>
    </location>
</feature>
<keyword evidence="4 7" id="KW-0472">Membrane</keyword>
<organism evidence="9 10">
    <name type="scientific">Conoideocrella luteorostrata</name>
    <dbReference type="NCBI Taxonomy" id="1105319"/>
    <lineage>
        <taxon>Eukaryota</taxon>
        <taxon>Fungi</taxon>
        <taxon>Dikarya</taxon>
        <taxon>Ascomycota</taxon>
        <taxon>Pezizomycotina</taxon>
        <taxon>Sordariomycetes</taxon>
        <taxon>Hypocreomycetidae</taxon>
        <taxon>Hypocreales</taxon>
        <taxon>Clavicipitaceae</taxon>
        <taxon>Conoideocrella</taxon>
    </lineage>
</organism>
<comment type="similarity">
    <text evidence="5">Belongs to the SAT4 family.</text>
</comment>
<dbReference type="AlphaFoldDB" id="A0AAJ0CTL6"/>
<feature type="transmembrane region" description="Helical" evidence="7">
    <location>
        <begin position="158"/>
        <end position="185"/>
    </location>
</feature>
<evidence type="ECO:0000313" key="9">
    <source>
        <dbReference type="EMBL" id="KAK2606344.1"/>
    </source>
</evidence>
<protein>
    <recommendedName>
        <fullName evidence="8">Rhodopsin domain-containing protein</fullName>
    </recommendedName>
</protein>
<gene>
    <name evidence="9" type="ORF">QQS21_003275</name>
</gene>